<proteinExistence type="predicted"/>
<sequence length="84" mass="9410">MTTFALGRKTIINECSVEYDWIRRQVEDGTEKDEIINSILCCFGGDEEIAELFYSIAVGESSPGVLLTHLSLSDWSPTQGEEQH</sequence>
<reference evidence="2" key="1">
    <citation type="submission" date="2016-02" db="EMBL/GenBank/DDBJ databases">
        <authorList>
            <person name="Rodrigo-Torres Lidia"/>
            <person name="Arahal R.David."/>
        </authorList>
    </citation>
    <scope>NUCLEOTIDE SEQUENCE [LARGE SCALE GENOMIC DNA]</scope>
    <source>
        <strain evidence="2">CECT 9029</strain>
    </source>
</reference>
<dbReference type="EMBL" id="FIZX01000002">
    <property type="protein sequence ID" value="CZF82056.1"/>
    <property type="molecule type" value="Genomic_DNA"/>
</dbReference>
<dbReference type="OrthoDB" id="5918144at2"/>
<keyword evidence="2" id="KW-1185">Reference proteome</keyword>
<evidence type="ECO:0000313" key="2">
    <source>
        <dbReference type="Proteomes" id="UP000071641"/>
    </source>
</evidence>
<dbReference type="Proteomes" id="UP000071641">
    <property type="component" value="Unassembled WGS sequence"/>
</dbReference>
<dbReference type="RefSeq" id="WP_062664284.1">
    <property type="nucleotide sequence ID" value="NZ_FIZX01000002.1"/>
</dbReference>
<accession>A0A128F6Y1</accession>
<name>A0A128F6Y1_9GAMM</name>
<organism evidence="1 2">
    <name type="scientific">Grimontia celer</name>
    <dbReference type="NCBI Taxonomy" id="1796497"/>
    <lineage>
        <taxon>Bacteria</taxon>
        <taxon>Pseudomonadati</taxon>
        <taxon>Pseudomonadota</taxon>
        <taxon>Gammaproteobacteria</taxon>
        <taxon>Vibrionales</taxon>
        <taxon>Vibrionaceae</taxon>
        <taxon>Grimontia</taxon>
    </lineage>
</organism>
<evidence type="ECO:0000313" key="1">
    <source>
        <dbReference type="EMBL" id="CZF82056.1"/>
    </source>
</evidence>
<dbReference type="AlphaFoldDB" id="A0A128F6Y1"/>
<protein>
    <submittedName>
        <fullName evidence="1">Uncharacterized protein</fullName>
    </submittedName>
</protein>
<gene>
    <name evidence="1" type="ORF">GCE9029_03001</name>
</gene>